<dbReference type="EMBL" id="AP014715">
    <property type="protein sequence ID" value="BAQ23104.1"/>
    <property type="molecule type" value="Genomic_DNA"/>
</dbReference>
<evidence type="ECO:0000313" key="2">
    <source>
        <dbReference type="EMBL" id="BAQ23104.1"/>
    </source>
</evidence>
<evidence type="ECO:0000313" key="3">
    <source>
        <dbReference type="Proteomes" id="UP000225144"/>
    </source>
</evidence>
<dbReference type="Pfam" id="PF10544">
    <property type="entry name" value="T5orf172"/>
    <property type="match status" value="1"/>
</dbReference>
<dbReference type="Proteomes" id="UP000225144">
    <property type="component" value="Genome"/>
</dbReference>
<sequence>MDKAKIINQYSAYLNEEGISGIDFDINTEFAKYIYFKYIHPNFKLQYTDTASRKSDKLISRQVNFTKLSLLRVKYFRNGNSSKGIKEGFIYCVTNPAFEGWYKIGSTVDVYDRLNTYQSYCPLRDYKLECYYFSDKRFEEEFSFHKALNADGEWIKGDVNSIIDLFKENKIKSAR</sequence>
<evidence type="ECO:0000259" key="1">
    <source>
        <dbReference type="Pfam" id="PF10544"/>
    </source>
</evidence>
<feature type="domain" description="Bacteriophage T5 Orf172 DNA-binding" evidence="1">
    <location>
        <begin position="88"/>
        <end position="167"/>
    </location>
</feature>
<organism evidence="2 3">
    <name type="scientific">Edwardsiella phage PEi26</name>
    <dbReference type="NCBI Taxonomy" id="1608311"/>
    <lineage>
        <taxon>Viruses</taxon>
        <taxon>Duplodnaviria</taxon>
        <taxon>Heunggongvirae</taxon>
        <taxon>Uroviricota</taxon>
        <taxon>Caudoviricetes</taxon>
        <taxon>Pantevenvirales</taxon>
        <taxon>Straboviridae</taxon>
        <taxon>Tevenvirinae</taxon>
        <taxon>Kanagawavirus</taxon>
        <taxon>Kanagawavirus pei20</taxon>
    </lineage>
</organism>
<accession>A0A0B6VRJ2</accession>
<name>A0A0B6VRJ2_9CAUD</name>
<reference evidence="2 3" key="1">
    <citation type="submission" date="2015-02" db="EMBL/GenBank/DDBJ databases">
        <title>Complete genome sequences of Edwardsiella bacteriophages, PEi20 and PEi26.</title>
        <authorList>
            <person name="Yasuike M."/>
            <person name="Nishiki I."/>
            <person name="Iwasaki Y."/>
            <person name="Nakamura Y."/>
            <person name="Fujiwara A."/>
            <person name="Hassan E.S."/>
            <person name="Mahmoud M.M."/>
            <person name="Kawato Y."/>
            <person name="Nagai S."/>
            <person name="Kobayashi T."/>
            <person name="Ototake M."/>
            <person name="Nakai T."/>
        </authorList>
    </citation>
    <scope>NUCLEOTIDE SEQUENCE [LARGE SCALE GENOMIC DNA]</scope>
</reference>
<protein>
    <recommendedName>
        <fullName evidence="1">Bacteriophage T5 Orf172 DNA-binding domain-containing protein</fullName>
    </recommendedName>
</protein>
<dbReference type="InterPro" id="IPR018306">
    <property type="entry name" value="Phage_T5_Orf172_DNA-bd"/>
</dbReference>
<proteinExistence type="predicted"/>